<dbReference type="Proteomes" id="UP001323617">
    <property type="component" value="Unassembled WGS sequence"/>
</dbReference>
<evidence type="ECO:0000256" key="1">
    <source>
        <dbReference type="SAM" id="Coils"/>
    </source>
</evidence>
<reference evidence="2 3" key="1">
    <citation type="journal article" date="2023" name="bioRxiv">
        <title>High-quality genome assemblies of four members of thePodospora anserinaspecies complex.</title>
        <authorList>
            <person name="Ament-Velasquez S.L."/>
            <person name="Vogan A.A."/>
            <person name="Wallerman O."/>
            <person name="Hartmann F."/>
            <person name="Gautier V."/>
            <person name="Silar P."/>
            <person name="Giraud T."/>
            <person name="Johannesson H."/>
        </authorList>
    </citation>
    <scope>NUCLEOTIDE SEQUENCE [LARGE SCALE GENOMIC DNA]</scope>
    <source>
        <strain evidence="2 3">CBS 124.78</strain>
    </source>
</reference>
<dbReference type="EMBL" id="JAFFHC010000006">
    <property type="protein sequence ID" value="KAK4671796.1"/>
    <property type="molecule type" value="Genomic_DNA"/>
</dbReference>
<evidence type="ECO:0000313" key="2">
    <source>
        <dbReference type="EMBL" id="KAK4671796.1"/>
    </source>
</evidence>
<comment type="caution">
    <text evidence="2">The sequence shown here is derived from an EMBL/GenBank/DDBJ whole genome shotgun (WGS) entry which is preliminary data.</text>
</comment>
<keyword evidence="3" id="KW-1185">Reference proteome</keyword>
<dbReference type="GeneID" id="87961807"/>
<protein>
    <submittedName>
        <fullName evidence="2">Uncharacterized protein</fullName>
    </submittedName>
</protein>
<dbReference type="RefSeq" id="XP_062798092.1">
    <property type="nucleotide sequence ID" value="XM_062941054.1"/>
</dbReference>
<feature type="coiled-coil region" evidence="1">
    <location>
        <begin position="36"/>
        <end position="141"/>
    </location>
</feature>
<name>A0ABR0HVK5_9PEZI</name>
<keyword evidence="1" id="KW-0175">Coiled coil</keyword>
<organism evidence="2 3">
    <name type="scientific">Podospora pseudoanserina</name>
    <dbReference type="NCBI Taxonomy" id="2609844"/>
    <lineage>
        <taxon>Eukaryota</taxon>
        <taxon>Fungi</taxon>
        <taxon>Dikarya</taxon>
        <taxon>Ascomycota</taxon>
        <taxon>Pezizomycotina</taxon>
        <taxon>Sordariomycetes</taxon>
        <taxon>Sordariomycetidae</taxon>
        <taxon>Sordariales</taxon>
        <taxon>Podosporaceae</taxon>
        <taxon>Podospora</taxon>
    </lineage>
</organism>
<accession>A0ABR0HVK5</accession>
<sequence length="454" mass="52062">MTYCVAPTLTHHFEQQCTKGHAGQSEGASDESFVSIEQLQEMLESYRNVITDKSNHATDLEHENKKLKEQLSSVSGDSRWKLSSFLGRFSNEKALCTHDTEEYDTYISELEARLENAEHKCVELEVIINHQAAELRNAEQKFIEQEAIIKHQAAKFARDLEEQKFKDPVGYTKVSDNEIESKWKQLRFLVRQFEESHFPQSIDWETANSLAFLKSIPTATKYQAMSPRFLSAHSGSVFMELSSPLHLSHPGHLLEWVTWFVSFHPTIDGKEQDVPCQKPTRESFHEWRSQTVRFANMVPHRNYLPVLVSHFYSRKLRDVVAQDTKEDAVNAAVTEIITLAAELDTIFRTSTADFTIVISDAWPDSLLDKNYRFGFPFNPDMMEPTRRLRPPPYCSKRNESMNVDLVIAPGIVKCGTADGKHYDKKRVLVKLEVIYDKQTTQDGISIPKKVKTSG</sequence>
<proteinExistence type="predicted"/>
<gene>
    <name evidence="2" type="ORF">QC764_0098920</name>
</gene>
<evidence type="ECO:0000313" key="3">
    <source>
        <dbReference type="Proteomes" id="UP001323617"/>
    </source>
</evidence>